<comment type="caution">
    <text evidence="2">The sequence shown here is derived from an EMBL/GenBank/DDBJ whole genome shotgun (WGS) entry which is preliminary data.</text>
</comment>
<keyword evidence="3" id="KW-1185">Reference proteome</keyword>
<gene>
    <name evidence="2" type="primary">Ank3</name>
    <name evidence="2" type="ORF">SNAT2548_LOCUS11257</name>
</gene>
<dbReference type="AlphaFoldDB" id="A0A812LH15"/>
<protein>
    <submittedName>
        <fullName evidence="2">Ank3 protein</fullName>
    </submittedName>
</protein>
<dbReference type="OrthoDB" id="424674at2759"/>
<dbReference type="SUPFAM" id="SSF48403">
    <property type="entry name" value="Ankyrin repeat"/>
    <property type="match status" value="1"/>
</dbReference>
<proteinExistence type="predicted"/>
<dbReference type="InterPro" id="IPR036770">
    <property type="entry name" value="Ankyrin_rpt-contain_sf"/>
</dbReference>
<feature type="repeat" description="ANK" evidence="1">
    <location>
        <begin position="134"/>
        <end position="166"/>
    </location>
</feature>
<sequence>MNMAALANNAAGIRLLCEARCNPHARDILGYHPIETCCGHASLDALEELLLQGQLMPAHGGRPVNFSQALSAAMGGRGGRADLVARLLELKADVNEPWNVYEKSRLWRLWVGMKTLQHKYGKVTKTTRVCYHCPGATPLMTALIGGQFEGAAALIAAGARLDLRNCRNRTAADVAKEQSVPYFVRDALEGRRAECARITAAAVADVTGLIAEDF</sequence>
<organism evidence="2 3">
    <name type="scientific">Symbiodinium natans</name>
    <dbReference type="NCBI Taxonomy" id="878477"/>
    <lineage>
        <taxon>Eukaryota</taxon>
        <taxon>Sar</taxon>
        <taxon>Alveolata</taxon>
        <taxon>Dinophyceae</taxon>
        <taxon>Suessiales</taxon>
        <taxon>Symbiodiniaceae</taxon>
        <taxon>Symbiodinium</taxon>
    </lineage>
</organism>
<dbReference type="Proteomes" id="UP000604046">
    <property type="component" value="Unassembled WGS sequence"/>
</dbReference>
<keyword evidence="1" id="KW-0040">ANK repeat</keyword>
<evidence type="ECO:0000256" key="1">
    <source>
        <dbReference type="PROSITE-ProRule" id="PRU00023"/>
    </source>
</evidence>
<dbReference type="InterPro" id="IPR002110">
    <property type="entry name" value="Ankyrin_rpt"/>
</dbReference>
<dbReference type="Gene3D" id="1.25.40.20">
    <property type="entry name" value="Ankyrin repeat-containing domain"/>
    <property type="match status" value="1"/>
</dbReference>
<dbReference type="PROSITE" id="PS50088">
    <property type="entry name" value="ANK_REPEAT"/>
    <property type="match status" value="1"/>
</dbReference>
<accession>A0A812LH15</accession>
<reference evidence="2" key="1">
    <citation type="submission" date="2021-02" db="EMBL/GenBank/DDBJ databases">
        <authorList>
            <person name="Dougan E. K."/>
            <person name="Rhodes N."/>
            <person name="Thang M."/>
            <person name="Chan C."/>
        </authorList>
    </citation>
    <scope>NUCLEOTIDE SEQUENCE</scope>
</reference>
<name>A0A812LH15_9DINO</name>
<evidence type="ECO:0000313" key="3">
    <source>
        <dbReference type="Proteomes" id="UP000604046"/>
    </source>
</evidence>
<evidence type="ECO:0000313" key="2">
    <source>
        <dbReference type="EMBL" id="CAE7243297.1"/>
    </source>
</evidence>
<dbReference type="EMBL" id="CAJNDS010001001">
    <property type="protein sequence ID" value="CAE7243297.1"/>
    <property type="molecule type" value="Genomic_DNA"/>
</dbReference>